<dbReference type="PROSITE" id="PS51078">
    <property type="entry name" value="ICLR_ED"/>
    <property type="match status" value="1"/>
</dbReference>
<sequence length="311" mass="33931">MNRKAEFSSVQYFLQSPQQRSRQSRERVLTDLPLIPPRQVPSTPPSAGLRRDMEILDLLARPEHAAQGIGVSRIAELLGREKSQVSRALKALESEGIAERDPDSLEYRLGWRLYAFAARTSEARLANLAGPYLRRLVAGLNETTHLCVLRGSSVLTLLSVSPSHAFRGLGWEGVTVPVPLTSAGRVLVSDWAPDALRSWADSWLSESGVSRSATFRQRIQSTDDLVREVGLIRKRGYAAVDEEFEADLVGVSAPVRDFRGVIVAAINVSAPKGRLAPHLDEAGRRTLAVAHELSAALGHPSGSSNAHPSER</sequence>
<feature type="domain" description="HTH iclR-type" evidence="5">
    <location>
        <begin position="46"/>
        <end position="111"/>
    </location>
</feature>
<dbReference type="Gene3D" id="3.30.450.40">
    <property type="match status" value="1"/>
</dbReference>
<accession>A0ABR7LJ28</accession>
<evidence type="ECO:0000313" key="8">
    <source>
        <dbReference type="Proteomes" id="UP000805614"/>
    </source>
</evidence>
<gene>
    <name evidence="7" type="ORF">HKK74_04970</name>
</gene>
<dbReference type="InterPro" id="IPR050707">
    <property type="entry name" value="HTH_MetabolicPath_Reg"/>
</dbReference>
<evidence type="ECO:0000256" key="2">
    <source>
        <dbReference type="ARBA" id="ARBA00023125"/>
    </source>
</evidence>
<dbReference type="Pfam" id="PF09339">
    <property type="entry name" value="HTH_IclR"/>
    <property type="match status" value="1"/>
</dbReference>
<reference evidence="7 8" key="1">
    <citation type="submission" date="2020-06" db="EMBL/GenBank/DDBJ databases">
        <title>Actinomadura xiongansis sp. nov., isolated from soil of Baiyangdian.</title>
        <authorList>
            <person name="Zhang X."/>
        </authorList>
    </citation>
    <scope>NUCLEOTIDE SEQUENCE [LARGE SCALE GENOMIC DNA]</scope>
    <source>
        <strain evidence="7 8">HBUM206468</strain>
    </source>
</reference>
<evidence type="ECO:0000256" key="3">
    <source>
        <dbReference type="ARBA" id="ARBA00023163"/>
    </source>
</evidence>
<dbReference type="SUPFAM" id="SSF46785">
    <property type="entry name" value="Winged helix' DNA-binding domain"/>
    <property type="match status" value="1"/>
</dbReference>
<dbReference type="InterPro" id="IPR036390">
    <property type="entry name" value="WH_DNA-bd_sf"/>
</dbReference>
<keyword evidence="1" id="KW-0805">Transcription regulation</keyword>
<evidence type="ECO:0000256" key="1">
    <source>
        <dbReference type="ARBA" id="ARBA00023015"/>
    </source>
</evidence>
<feature type="domain" description="IclR-ED" evidence="6">
    <location>
        <begin position="112"/>
        <end position="299"/>
    </location>
</feature>
<comment type="caution">
    <text evidence="7">The sequence shown here is derived from an EMBL/GenBank/DDBJ whole genome shotgun (WGS) entry which is preliminary data.</text>
</comment>
<keyword evidence="2" id="KW-0238">DNA-binding</keyword>
<keyword evidence="8" id="KW-1185">Reference proteome</keyword>
<dbReference type="PROSITE" id="PS51077">
    <property type="entry name" value="HTH_ICLR"/>
    <property type="match status" value="1"/>
</dbReference>
<evidence type="ECO:0000259" key="5">
    <source>
        <dbReference type="PROSITE" id="PS51077"/>
    </source>
</evidence>
<dbReference type="SMART" id="SM00346">
    <property type="entry name" value="HTH_ICLR"/>
    <property type="match status" value="1"/>
</dbReference>
<dbReference type="Proteomes" id="UP000805614">
    <property type="component" value="Unassembled WGS sequence"/>
</dbReference>
<organism evidence="7 8">
    <name type="scientific">Actinomadura alba</name>
    <dbReference type="NCBI Taxonomy" id="406431"/>
    <lineage>
        <taxon>Bacteria</taxon>
        <taxon>Bacillati</taxon>
        <taxon>Actinomycetota</taxon>
        <taxon>Actinomycetes</taxon>
        <taxon>Streptosporangiales</taxon>
        <taxon>Thermomonosporaceae</taxon>
        <taxon>Actinomadura</taxon>
    </lineage>
</organism>
<evidence type="ECO:0000313" key="7">
    <source>
        <dbReference type="EMBL" id="MBC6464851.1"/>
    </source>
</evidence>
<dbReference type="EMBL" id="JABVEC010000002">
    <property type="protein sequence ID" value="MBC6464851.1"/>
    <property type="molecule type" value="Genomic_DNA"/>
</dbReference>
<dbReference type="SUPFAM" id="SSF55781">
    <property type="entry name" value="GAF domain-like"/>
    <property type="match status" value="1"/>
</dbReference>
<dbReference type="InterPro" id="IPR005471">
    <property type="entry name" value="Tscrpt_reg_IclR_N"/>
</dbReference>
<evidence type="ECO:0000259" key="6">
    <source>
        <dbReference type="PROSITE" id="PS51078"/>
    </source>
</evidence>
<protein>
    <submittedName>
        <fullName evidence="7">IclR family transcriptional regulator</fullName>
    </submittedName>
</protein>
<dbReference type="PANTHER" id="PTHR30136">
    <property type="entry name" value="HELIX-TURN-HELIX TRANSCRIPTIONAL REGULATOR, ICLR FAMILY"/>
    <property type="match status" value="1"/>
</dbReference>
<dbReference type="Pfam" id="PF01614">
    <property type="entry name" value="IclR_C"/>
    <property type="match status" value="1"/>
</dbReference>
<evidence type="ECO:0000256" key="4">
    <source>
        <dbReference type="SAM" id="MobiDB-lite"/>
    </source>
</evidence>
<dbReference type="InterPro" id="IPR014757">
    <property type="entry name" value="Tscrpt_reg_IclR_C"/>
</dbReference>
<dbReference type="InterPro" id="IPR029016">
    <property type="entry name" value="GAF-like_dom_sf"/>
</dbReference>
<name>A0ABR7LJ28_9ACTN</name>
<dbReference type="Gene3D" id="1.10.10.10">
    <property type="entry name" value="Winged helix-like DNA-binding domain superfamily/Winged helix DNA-binding domain"/>
    <property type="match status" value="1"/>
</dbReference>
<keyword evidence="3" id="KW-0804">Transcription</keyword>
<feature type="region of interest" description="Disordered" evidence="4">
    <location>
        <begin position="1"/>
        <end position="47"/>
    </location>
</feature>
<dbReference type="InterPro" id="IPR036388">
    <property type="entry name" value="WH-like_DNA-bd_sf"/>
</dbReference>
<feature type="compositionally biased region" description="Pro residues" evidence="4">
    <location>
        <begin position="34"/>
        <end position="44"/>
    </location>
</feature>
<proteinExistence type="predicted"/>
<dbReference type="PANTHER" id="PTHR30136:SF24">
    <property type="entry name" value="HTH-TYPE TRANSCRIPTIONAL REPRESSOR ALLR"/>
    <property type="match status" value="1"/>
</dbReference>